<feature type="non-terminal residue" evidence="1">
    <location>
        <position position="1"/>
    </location>
</feature>
<accession>A0A1B6BX64</accession>
<dbReference type="EMBL" id="GEDC01031698">
    <property type="protein sequence ID" value="JAS05600.1"/>
    <property type="molecule type" value="Transcribed_RNA"/>
</dbReference>
<sequence length="1636" mass="177979">TKIGITVTGGNVVTDDGVQVWNGIVPVPISLPILETLSPTASVIYKNGIQWAGSLSNTNGILSIKGSFSLPKYVHTVPDISNFSLSWINGDFSFDSKILWNTSALESVFVSGSYSSPVFLSEEINPKLMPNKEFTVAKEDDGTPNIVGKEELPIVLKGAFSPDKTKFYWTGDATITLPNSVPSKVNDIETLSASLPLVEIEGKNIASGGFTVLEGNVKTSNSDGSSAALWSGMLPAKISLPEFYNVAATSEDGVVATVFGNGVIWSASVTDSIVQGDFSFPQFYNGIGNFSIKWTQGTFTFNVLPLWNTTLNEILTPGLKYSSRIIFHEESPVLQSALKSTLDGKYEAGPLEKFVVQSQEVIDSSIPVPVVLLGTFSPDTNIFYWSGKVILAVKKSKVKVAQQMAKLKSSEVDFGVWSSNRFGGKVDTGYLTSGLNGASPKQIWTGNLPVSIPIPEFYSPMSFLFTPGFTWSGSLLGSTLQGTYSLQQIMWNGLLPTVKTWTGEFSMQINPLWNTTLDSVLVPGAKYYSKISFQGINDVTYTPLGFSDIPEQPNSELYAPVILQGTYSPDGKTFVWSGNFIIAFQNGLYLNYIAPSPLPKTLPVKKSSDKNLTANVVIASGNFYSSPVGQPEKQLWSGSFPATIPLDMIIPVNTFGKMPPANVVWSGKITPDTLEGIYTIPIYDGVQTDVAQWYSGNFSFKYTIKSGGSLGKLVSSGKKYNFQVLFRHVDALYSPIVDEKSNNLSPINLGMTGQDILDSAETGKLVLVGDFYKKPFYCYVLPFCSDKREFYWSGNAFITFDSMSFIQLSIDNGLEDLLPESSQQFGGKVELGFVNGGLENSSPRSWWTGSLPVKIPLSSFYTPGLTPTAGVVSSNGITWSGSLFGNTVAGTFSFPQFVWNGVVKNIQWWSGEFNFQVQPLWNVSLDTLITPGVKYYSAIHFQGMKPVISEIEPIIKGDDGVSPVVYAPIILQGTYTPDGLSFIWNGNFIVGFKNKPLYSSIDNKKLLTFIKYKDDLTEDVDTPSKPGKTSVSFSISSGSVFAGRESSPGENIWSGKLPIRLDLDLLSKPGGYSTIGDITWKANQVTPLIVGQFLIPTYITNNTLVLTEMWSGNFSLEAVTKFGAKFDDAVNVEQTYKCRIFFKEKAIKPSNLASDEFSLGIGPDAMAGSACNLVLIGDFVTPPVYCYLVPFLCKTRNLFDWGGEGFLSFPLKKPIEKLEPQTFTISKESTNSVTLNRQIFATVLSGHIVGSIESDYPKLLWSGSFPAAIPLPVFWTTDSADVPEDPQVYGHGVIWSGSQLGTFVEGYFSLPQYAWNGIVSSVQWWNGRFSFLLEPSPNSTLDGLLMPGVKYNSRIVFQNTKQKKIILTSPSQDEINSALHAPIILQGNYSPDGKIFYWTGKVIIAFHEIPNPLLTQTFEKFITNDNQKEDLQIPEVGVKKSIGIVATSVNITGASSVLYFPITIPLQSISTSLSNIIMLNWVATSVTPTQVKGMYFLPSANAAATAPMTTEFSVNLITLFNSSLDAVVPGMTYSSIVIFQSATKSTDDVTLKLPAGTTGSYSSIIMLTGSMSPDKLFFTWTGQAWLNFPPPAPPSLTYDLQDDGKLYKVPGTAGVKKSVGLVVTAGNVSGISDGGE</sequence>
<name>A0A1B6BX64_9HEMI</name>
<organism evidence="1">
    <name type="scientific">Clastoptera arizonana</name>
    <name type="common">Arizona spittle bug</name>
    <dbReference type="NCBI Taxonomy" id="38151"/>
    <lineage>
        <taxon>Eukaryota</taxon>
        <taxon>Metazoa</taxon>
        <taxon>Ecdysozoa</taxon>
        <taxon>Arthropoda</taxon>
        <taxon>Hexapoda</taxon>
        <taxon>Insecta</taxon>
        <taxon>Pterygota</taxon>
        <taxon>Neoptera</taxon>
        <taxon>Paraneoptera</taxon>
        <taxon>Hemiptera</taxon>
        <taxon>Auchenorrhyncha</taxon>
        <taxon>Cercopoidea</taxon>
        <taxon>Clastopteridae</taxon>
        <taxon>Clastoptera</taxon>
    </lineage>
</organism>
<gene>
    <name evidence="1" type="ORF">g.16878</name>
</gene>
<feature type="non-terminal residue" evidence="1">
    <location>
        <position position="1636"/>
    </location>
</feature>
<protein>
    <submittedName>
        <fullName evidence="1">Uncharacterized protein</fullName>
    </submittedName>
</protein>
<reference evidence="1" key="1">
    <citation type="submission" date="2015-12" db="EMBL/GenBank/DDBJ databases">
        <title>De novo transcriptome assembly of four potential Pierce s Disease insect vectors from Arizona vineyards.</title>
        <authorList>
            <person name="Tassone E.E."/>
        </authorList>
    </citation>
    <scope>NUCLEOTIDE SEQUENCE</scope>
</reference>
<proteinExistence type="predicted"/>
<evidence type="ECO:0000313" key="1">
    <source>
        <dbReference type="EMBL" id="JAS05600.1"/>
    </source>
</evidence>